<evidence type="ECO:0000256" key="4">
    <source>
        <dbReference type="ARBA" id="ARBA00022692"/>
    </source>
</evidence>
<keyword evidence="4 10" id="KW-0812">Transmembrane</keyword>
<evidence type="ECO:0000256" key="2">
    <source>
        <dbReference type="ARBA" id="ARBA00022516"/>
    </source>
</evidence>
<keyword evidence="5 10" id="KW-1133">Transmembrane helix</keyword>
<name>A0A7W1X9W4_9BACL</name>
<keyword evidence="12" id="KW-1185">Reference proteome</keyword>
<feature type="transmembrane region" description="Helical" evidence="10">
    <location>
        <begin position="5"/>
        <end position="23"/>
    </location>
</feature>
<keyword evidence="11" id="KW-0012">Acyltransferase</keyword>
<dbReference type="GO" id="GO:0043772">
    <property type="term" value="F:acyl-phosphate glycerol-3-phosphate acyltransferase activity"/>
    <property type="evidence" value="ECO:0007669"/>
    <property type="project" value="InterPro"/>
</dbReference>
<keyword evidence="6" id="KW-0443">Lipid metabolism</keyword>
<keyword evidence="8" id="KW-0594">Phospholipid biosynthesis</keyword>
<keyword evidence="2" id="KW-0444">Lipid biosynthesis</keyword>
<dbReference type="RefSeq" id="WP_033100098.1">
    <property type="nucleotide sequence ID" value="NZ_JACEIP010000009.1"/>
</dbReference>
<keyword evidence="1" id="KW-1003">Cell membrane</keyword>
<dbReference type="SMART" id="SM01207">
    <property type="entry name" value="G3P_acyltransf"/>
    <property type="match status" value="1"/>
</dbReference>
<dbReference type="AlphaFoldDB" id="A0A7W1X9W4"/>
<organism evidence="11 12">
    <name type="scientific">Thermoactinomyces daqus</name>
    <dbReference type="NCBI Taxonomy" id="1329516"/>
    <lineage>
        <taxon>Bacteria</taxon>
        <taxon>Bacillati</taxon>
        <taxon>Bacillota</taxon>
        <taxon>Bacilli</taxon>
        <taxon>Bacillales</taxon>
        <taxon>Thermoactinomycetaceae</taxon>
        <taxon>Thermoactinomyces</taxon>
    </lineage>
</organism>
<dbReference type="Proteomes" id="UP000530514">
    <property type="component" value="Unassembled WGS sequence"/>
</dbReference>
<evidence type="ECO:0000256" key="5">
    <source>
        <dbReference type="ARBA" id="ARBA00022989"/>
    </source>
</evidence>
<dbReference type="GO" id="GO:0008654">
    <property type="term" value="P:phospholipid biosynthetic process"/>
    <property type="evidence" value="ECO:0007669"/>
    <property type="project" value="UniProtKB-KW"/>
</dbReference>
<dbReference type="OrthoDB" id="2988269at2"/>
<feature type="transmembrane region" description="Helical" evidence="10">
    <location>
        <begin position="69"/>
        <end position="89"/>
    </location>
</feature>
<gene>
    <name evidence="11" type="ORF">H1164_07780</name>
</gene>
<evidence type="ECO:0000256" key="10">
    <source>
        <dbReference type="SAM" id="Phobius"/>
    </source>
</evidence>
<evidence type="ECO:0000256" key="9">
    <source>
        <dbReference type="ARBA" id="ARBA00023264"/>
    </source>
</evidence>
<evidence type="ECO:0000256" key="3">
    <source>
        <dbReference type="ARBA" id="ARBA00022679"/>
    </source>
</evidence>
<dbReference type="PANTHER" id="PTHR30309:SF0">
    <property type="entry name" value="GLYCEROL-3-PHOSPHATE ACYLTRANSFERASE-RELATED"/>
    <property type="match status" value="1"/>
</dbReference>
<evidence type="ECO:0000256" key="8">
    <source>
        <dbReference type="ARBA" id="ARBA00023209"/>
    </source>
</evidence>
<feature type="transmembrane region" description="Helical" evidence="10">
    <location>
        <begin position="126"/>
        <end position="143"/>
    </location>
</feature>
<feature type="transmembrane region" description="Helical" evidence="10">
    <location>
        <begin position="43"/>
        <end position="62"/>
    </location>
</feature>
<evidence type="ECO:0000256" key="6">
    <source>
        <dbReference type="ARBA" id="ARBA00023098"/>
    </source>
</evidence>
<dbReference type="PANTHER" id="PTHR30309">
    <property type="entry name" value="INNER MEMBRANE PROTEIN YGIH"/>
    <property type="match status" value="1"/>
</dbReference>
<sequence length="189" mass="21028">MALLISIIIAYFIGALPFDWWVVTKPAYRLRLPSFSVLNRREAFVLIVIDLVKGMAATLIGFSVAGWMGAYLAAVAVVVGSLYSVFLGFRGGTGIGVAAGALLILSPLLILIGILIYLFSLLTTRVLFVSTLLTTTAMIIFAVVLATQIYVWMVIIVVGGLILYRIRPKWKRIKRFEPPYRFRNPFRLK</sequence>
<dbReference type="InterPro" id="IPR003811">
    <property type="entry name" value="G3P_acylTferase_PlsY"/>
</dbReference>
<evidence type="ECO:0000313" key="11">
    <source>
        <dbReference type="EMBL" id="MBA4542800.1"/>
    </source>
</evidence>
<keyword evidence="9" id="KW-1208">Phospholipid metabolism</keyword>
<accession>A0A7W1X9W4</accession>
<dbReference type="GO" id="GO:0005886">
    <property type="term" value="C:plasma membrane"/>
    <property type="evidence" value="ECO:0007669"/>
    <property type="project" value="InterPro"/>
</dbReference>
<proteinExistence type="predicted"/>
<feature type="transmembrane region" description="Helical" evidence="10">
    <location>
        <begin position="149"/>
        <end position="166"/>
    </location>
</feature>
<evidence type="ECO:0000256" key="7">
    <source>
        <dbReference type="ARBA" id="ARBA00023136"/>
    </source>
</evidence>
<keyword evidence="3 11" id="KW-0808">Transferase</keyword>
<evidence type="ECO:0000256" key="1">
    <source>
        <dbReference type="ARBA" id="ARBA00022475"/>
    </source>
</evidence>
<evidence type="ECO:0000313" key="12">
    <source>
        <dbReference type="Proteomes" id="UP000530514"/>
    </source>
</evidence>
<keyword evidence="7 10" id="KW-0472">Membrane</keyword>
<comment type="caution">
    <text evidence="11">The sequence shown here is derived from an EMBL/GenBank/DDBJ whole genome shotgun (WGS) entry which is preliminary data.</text>
</comment>
<protein>
    <submittedName>
        <fullName evidence="11">Glycerol-3-phosphate acyltransferase</fullName>
    </submittedName>
</protein>
<feature type="transmembrane region" description="Helical" evidence="10">
    <location>
        <begin position="95"/>
        <end position="119"/>
    </location>
</feature>
<dbReference type="Pfam" id="PF02660">
    <property type="entry name" value="G3P_acyltransf"/>
    <property type="match status" value="1"/>
</dbReference>
<reference evidence="11 12" key="1">
    <citation type="submission" date="2020-07" db="EMBL/GenBank/DDBJ databases">
        <authorList>
            <person name="Feng H."/>
        </authorList>
    </citation>
    <scope>NUCLEOTIDE SEQUENCE [LARGE SCALE GENOMIC DNA]</scope>
    <source>
        <strain evidence="12">s-11</strain>
    </source>
</reference>
<dbReference type="EMBL" id="JACEIP010000009">
    <property type="protein sequence ID" value="MBA4542800.1"/>
    <property type="molecule type" value="Genomic_DNA"/>
</dbReference>